<keyword evidence="4 9" id="KW-0808">Transferase</keyword>
<feature type="transmembrane region" description="Helical" evidence="9">
    <location>
        <begin position="123"/>
        <end position="144"/>
    </location>
</feature>
<sequence>MQKSNGLTMQGWKGHIVALFGGALLPLAFSPFNFYPIAVISLILLFASWNNTTPNQAAWRGWLFGLGMFGVGVSWVYVAIHVFGHSGWFLAGMLTFLFVAILASYLALFGWLVKKFSSYTFTLFDIALLLPIAWFGFELFKAWFLSGFPWLELGVSQIEGPLAGWVPVVGVNAVSFLVALTASCLFILFKYKKPLFILPVMVIWVGGQGLQSVDWTQTEGEAIKTTIVQGNVPQDVKWSSEQLVSTLRLYQTLTEQHWDSQLVVWPENAIPAFYHQLKDFYIDPLIKEAQQHGTDILLGLPVEDKNGQDYYNSMMVAGADAGFYHKRHLVPFGDYVPFAWLRGLIAFFDLPMSGFIPGPEKQSLLTASGQQVGISICYEDVFSLEVLDALPQASILVNATNNAWYGDSFAPHQHLQISRSRALETERPLVRATTNGISAFVDYKGRIQSQTPQFEQATLTAEVQPRQGTTPYVMAKRWPVFILILLMLGAWFYFRRHTDLS</sequence>
<dbReference type="Proteomes" id="UP000198924">
    <property type="component" value="Unassembled WGS sequence"/>
</dbReference>
<feature type="transmembrane region" description="Helical" evidence="9">
    <location>
        <begin position="478"/>
        <end position="494"/>
    </location>
</feature>
<dbReference type="PANTHER" id="PTHR38686">
    <property type="entry name" value="APOLIPOPROTEIN N-ACYLTRANSFERASE"/>
    <property type="match status" value="1"/>
</dbReference>
<dbReference type="HAMAP" id="MF_01148">
    <property type="entry name" value="Lnt"/>
    <property type="match status" value="1"/>
</dbReference>
<dbReference type="InterPro" id="IPR004563">
    <property type="entry name" value="Apolipo_AcylTrfase"/>
</dbReference>
<feature type="transmembrane region" description="Helical" evidence="9">
    <location>
        <begin position="89"/>
        <end position="111"/>
    </location>
</feature>
<comment type="subcellular location">
    <subcellularLocation>
        <location evidence="1 9">Cell membrane</location>
        <topology evidence="1 9">Multi-pass membrane protein</topology>
    </subcellularLocation>
</comment>
<comment type="similarity">
    <text evidence="2 9">Belongs to the CN hydrolase family. Apolipoprotein N-acyltransferase subfamily.</text>
</comment>
<proteinExistence type="inferred from homology"/>
<evidence type="ECO:0000256" key="5">
    <source>
        <dbReference type="ARBA" id="ARBA00022692"/>
    </source>
</evidence>
<name>A0A1I3Y2Q4_9GAMM</name>
<keyword evidence="11" id="KW-0449">Lipoprotein</keyword>
<evidence type="ECO:0000256" key="8">
    <source>
        <dbReference type="ARBA" id="ARBA00023315"/>
    </source>
</evidence>
<keyword evidence="6 9" id="KW-1133">Transmembrane helix</keyword>
<feature type="domain" description="CN hydrolase" evidence="10">
    <location>
        <begin position="228"/>
        <end position="465"/>
    </location>
</feature>
<evidence type="ECO:0000256" key="9">
    <source>
        <dbReference type="HAMAP-Rule" id="MF_01148"/>
    </source>
</evidence>
<dbReference type="NCBIfam" id="TIGR00546">
    <property type="entry name" value="lnt"/>
    <property type="match status" value="1"/>
</dbReference>
<evidence type="ECO:0000256" key="3">
    <source>
        <dbReference type="ARBA" id="ARBA00022475"/>
    </source>
</evidence>
<dbReference type="PANTHER" id="PTHR38686:SF1">
    <property type="entry name" value="APOLIPOPROTEIN N-ACYLTRANSFERASE"/>
    <property type="match status" value="1"/>
</dbReference>
<dbReference type="Pfam" id="PF20154">
    <property type="entry name" value="LNT_N"/>
    <property type="match status" value="1"/>
</dbReference>
<feature type="transmembrane region" description="Helical" evidence="9">
    <location>
        <begin position="62"/>
        <end position="83"/>
    </location>
</feature>
<evidence type="ECO:0000256" key="1">
    <source>
        <dbReference type="ARBA" id="ARBA00004651"/>
    </source>
</evidence>
<dbReference type="EMBL" id="FOSH01000007">
    <property type="protein sequence ID" value="SFK26042.1"/>
    <property type="molecule type" value="Genomic_DNA"/>
</dbReference>
<comment type="pathway">
    <text evidence="9">Protein modification; lipoprotein biosynthesis (N-acyl transfer).</text>
</comment>
<reference evidence="12" key="1">
    <citation type="submission" date="2016-10" db="EMBL/GenBank/DDBJ databases">
        <authorList>
            <person name="Varghese N."/>
            <person name="Submissions S."/>
        </authorList>
    </citation>
    <scope>NUCLEOTIDE SEQUENCE [LARGE SCALE GENOMIC DNA]</scope>
    <source>
        <strain evidence="12">DSM 11578</strain>
    </source>
</reference>
<dbReference type="Gene3D" id="3.60.110.10">
    <property type="entry name" value="Carbon-nitrogen hydrolase"/>
    <property type="match status" value="1"/>
</dbReference>
<dbReference type="Pfam" id="PF00795">
    <property type="entry name" value="CN_hydrolase"/>
    <property type="match status" value="1"/>
</dbReference>
<comment type="catalytic activity">
    <reaction evidence="9">
        <text>N-terminal S-1,2-diacyl-sn-glyceryl-L-cysteinyl-[lipoprotein] + a glycerophospholipid = N-acyl-S-1,2-diacyl-sn-glyceryl-L-cysteinyl-[lipoprotein] + a 2-acyl-sn-glycero-3-phospholipid + H(+)</text>
        <dbReference type="Rhea" id="RHEA:48228"/>
        <dbReference type="Rhea" id="RHEA-COMP:14681"/>
        <dbReference type="Rhea" id="RHEA-COMP:14684"/>
        <dbReference type="ChEBI" id="CHEBI:15378"/>
        <dbReference type="ChEBI" id="CHEBI:136912"/>
        <dbReference type="ChEBI" id="CHEBI:140656"/>
        <dbReference type="ChEBI" id="CHEBI:140657"/>
        <dbReference type="ChEBI" id="CHEBI:140660"/>
        <dbReference type="EC" id="2.3.1.269"/>
    </reaction>
</comment>
<dbReference type="InterPro" id="IPR036526">
    <property type="entry name" value="C-N_Hydrolase_sf"/>
</dbReference>
<evidence type="ECO:0000313" key="11">
    <source>
        <dbReference type="EMBL" id="SFK26042.1"/>
    </source>
</evidence>
<dbReference type="GO" id="GO:0005886">
    <property type="term" value="C:plasma membrane"/>
    <property type="evidence" value="ECO:0007669"/>
    <property type="project" value="UniProtKB-SubCell"/>
</dbReference>
<dbReference type="UniPathway" id="UPA00666"/>
<evidence type="ECO:0000256" key="6">
    <source>
        <dbReference type="ARBA" id="ARBA00022989"/>
    </source>
</evidence>
<keyword evidence="12" id="KW-1185">Reference proteome</keyword>
<keyword evidence="7 9" id="KW-0472">Membrane</keyword>
<protein>
    <recommendedName>
        <fullName evidence="9">Apolipoprotein N-acyltransferase</fullName>
        <shortName evidence="9">ALP N-acyltransferase</shortName>
        <ecNumber evidence="9">2.3.1.269</ecNumber>
    </recommendedName>
</protein>
<feature type="transmembrane region" description="Helical" evidence="9">
    <location>
        <begin position="164"/>
        <end position="189"/>
    </location>
</feature>
<keyword evidence="3 9" id="KW-1003">Cell membrane</keyword>
<dbReference type="SUPFAM" id="SSF56317">
    <property type="entry name" value="Carbon-nitrogen hydrolase"/>
    <property type="match status" value="1"/>
</dbReference>
<dbReference type="OrthoDB" id="9804277at2"/>
<dbReference type="RefSeq" id="WP_091713058.1">
    <property type="nucleotide sequence ID" value="NZ_FOSH01000007.1"/>
</dbReference>
<dbReference type="EC" id="2.3.1.269" evidence="9"/>
<evidence type="ECO:0000256" key="7">
    <source>
        <dbReference type="ARBA" id="ARBA00023136"/>
    </source>
</evidence>
<dbReference type="GO" id="GO:0042158">
    <property type="term" value="P:lipoprotein biosynthetic process"/>
    <property type="evidence" value="ECO:0007669"/>
    <property type="project" value="UniProtKB-UniRule"/>
</dbReference>
<dbReference type="InterPro" id="IPR045378">
    <property type="entry name" value="LNT_N"/>
</dbReference>
<keyword evidence="5 9" id="KW-0812">Transmembrane</keyword>
<dbReference type="AlphaFoldDB" id="A0A1I3Y2Q4"/>
<evidence type="ECO:0000256" key="4">
    <source>
        <dbReference type="ARBA" id="ARBA00022679"/>
    </source>
</evidence>
<gene>
    <name evidence="9" type="primary">lnt</name>
    <name evidence="11" type="ORF">SAMN04488079_107104</name>
</gene>
<keyword evidence="8 9" id="KW-0012">Acyltransferase</keyword>
<dbReference type="GO" id="GO:0016410">
    <property type="term" value="F:N-acyltransferase activity"/>
    <property type="evidence" value="ECO:0007669"/>
    <property type="project" value="UniProtKB-UniRule"/>
</dbReference>
<dbReference type="CDD" id="cd07571">
    <property type="entry name" value="ALP_N-acyl_transferase"/>
    <property type="match status" value="1"/>
</dbReference>
<dbReference type="STRING" id="45496.SAMN04488079_107104"/>
<comment type="function">
    <text evidence="9">Catalyzes the phospholipid dependent N-acylation of the N-terminal cysteine of apolipoprotein, the last step in lipoprotein maturation.</text>
</comment>
<evidence type="ECO:0000259" key="10">
    <source>
        <dbReference type="PROSITE" id="PS50263"/>
    </source>
</evidence>
<dbReference type="InterPro" id="IPR003010">
    <property type="entry name" value="C-N_Hydrolase"/>
</dbReference>
<evidence type="ECO:0000313" key="12">
    <source>
        <dbReference type="Proteomes" id="UP000198924"/>
    </source>
</evidence>
<organism evidence="11 12">
    <name type="scientific">Methylophaga sulfidovorans</name>
    <dbReference type="NCBI Taxonomy" id="45496"/>
    <lineage>
        <taxon>Bacteria</taxon>
        <taxon>Pseudomonadati</taxon>
        <taxon>Pseudomonadota</taxon>
        <taxon>Gammaproteobacteria</taxon>
        <taxon>Thiotrichales</taxon>
        <taxon>Piscirickettsiaceae</taxon>
        <taxon>Methylophaga</taxon>
    </lineage>
</organism>
<evidence type="ECO:0000256" key="2">
    <source>
        <dbReference type="ARBA" id="ARBA00010065"/>
    </source>
</evidence>
<feature type="transmembrane region" description="Helical" evidence="9">
    <location>
        <begin position="34"/>
        <end position="50"/>
    </location>
</feature>
<dbReference type="PROSITE" id="PS50263">
    <property type="entry name" value="CN_HYDROLASE"/>
    <property type="match status" value="1"/>
</dbReference>
<accession>A0A1I3Y2Q4</accession>